<evidence type="ECO:0000256" key="1">
    <source>
        <dbReference type="ARBA" id="ARBA00001946"/>
    </source>
</evidence>
<keyword evidence="4" id="KW-0235">DNA replication</keyword>
<dbReference type="GO" id="GO:0044716">
    <property type="term" value="F:8-oxo-GDP phosphatase activity"/>
    <property type="evidence" value="ECO:0007669"/>
    <property type="project" value="TreeGrafter"/>
</dbReference>
<evidence type="ECO:0000256" key="17">
    <source>
        <dbReference type="PIRSR" id="PIRSR603561-1"/>
    </source>
</evidence>
<dbReference type="Gene3D" id="3.90.79.10">
    <property type="entry name" value="Nucleoside Triphosphate Pyrophosphohydrolase"/>
    <property type="match status" value="1"/>
</dbReference>
<feature type="binding site" evidence="17">
    <location>
        <begin position="41"/>
        <end position="44"/>
    </location>
    <ligand>
        <name>8-oxo-dGTP</name>
        <dbReference type="ChEBI" id="CHEBI:77896"/>
    </ligand>
</feature>
<feature type="binding site" evidence="17">
    <location>
        <position position="30"/>
    </location>
    <ligand>
        <name>8-oxo-dGTP</name>
        <dbReference type="ChEBI" id="CHEBI:77896"/>
    </ligand>
</feature>
<dbReference type="PROSITE" id="PS00893">
    <property type="entry name" value="NUDIX_BOX"/>
    <property type="match status" value="1"/>
</dbReference>
<feature type="domain" description="Nudix hydrolase" evidence="20">
    <location>
        <begin position="10"/>
        <end position="137"/>
    </location>
</feature>
<evidence type="ECO:0000256" key="3">
    <source>
        <dbReference type="ARBA" id="ARBA00022457"/>
    </source>
</evidence>
<dbReference type="EC" id="3.6.1.55" evidence="12"/>
<sequence>MSAAPDPPPALVLVAAAVVIERGRVLLTQRKVGAHLAGAWEFPGGKVEAGEDPRDALVRELREEIGVEARVGDIVEVTYHRYPAKPVLLLFYEASFAEGSPAPAALDVAAVRWAEAAELRDELFPPADVAVLAKVRTRVLAKVRTRLAGA</sequence>
<evidence type="ECO:0000256" key="15">
    <source>
        <dbReference type="ARBA" id="ARBA00041979"/>
    </source>
</evidence>
<dbReference type="InterPro" id="IPR003561">
    <property type="entry name" value="Mutator_MutT"/>
</dbReference>
<name>A0A150P4R7_SORCE</name>
<dbReference type="SUPFAM" id="SSF55811">
    <property type="entry name" value="Nudix"/>
    <property type="match status" value="1"/>
</dbReference>
<dbReference type="GO" id="GO:0006281">
    <property type="term" value="P:DNA repair"/>
    <property type="evidence" value="ECO:0007669"/>
    <property type="project" value="UniProtKB-KW"/>
</dbReference>
<dbReference type="InterPro" id="IPR047127">
    <property type="entry name" value="MutT-like"/>
</dbReference>
<dbReference type="EMBL" id="JELX01004003">
    <property type="protein sequence ID" value="KYF50693.1"/>
    <property type="molecule type" value="Genomic_DNA"/>
</dbReference>
<evidence type="ECO:0000259" key="20">
    <source>
        <dbReference type="PROSITE" id="PS51462"/>
    </source>
</evidence>
<dbReference type="InterPro" id="IPR020084">
    <property type="entry name" value="NUDIX_hydrolase_CS"/>
</dbReference>
<evidence type="ECO:0000256" key="16">
    <source>
        <dbReference type="ARBA" id="ARBA00042798"/>
    </source>
</evidence>
<dbReference type="InterPro" id="IPR020476">
    <property type="entry name" value="Nudix_hydrolase"/>
</dbReference>
<evidence type="ECO:0000256" key="6">
    <source>
        <dbReference type="ARBA" id="ARBA00022763"/>
    </source>
</evidence>
<dbReference type="PANTHER" id="PTHR47707">
    <property type="entry name" value="8-OXO-DGTP DIPHOSPHATASE"/>
    <property type="match status" value="1"/>
</dbReference>
<evidence type="ECO:0000256" key="7">
    <source>
        <dbReference type="ARBA" id="ARBA00022801"/>
    </source>
</evidence>
<dbReference type="InterPro" id="IPR000086">
    <property type="entry name" value="NUDIX_hydrolase_dom"/>
</dbReference>
<keyword evidence="3" id="KW-0515">Mutator protein</keyword>
<evidence type="ECO:0000256" key="9">
    <source>
        <dbReference type="ARBA" id="ARBA00023204"/>
    </source>
</evidence>
<dbReference type="Proteomes" id="UP000075604">
    <property type="component" value="Unassembled WGS sequence"/>
</dbReference>
<evidence type="ECO:0000256" key="18">
    <source>
        <dbReference type="PIRSR" id="PIRSR603561-2"/>
    </source>
</evidence>
<evidence type="ECO:0000256" key="2">
    <source>
        <dbReference type="ARBA" id="ARBA00005582"/>
    </source>
</evidence>
<dbReference type="GO" id="GO:0044715">
    <property type="term" value="F:8-oxo-dGDP phosphatase activity"/>
    <property type="evidence" value="ECO:0007669"/>
    <property type="project" value="TreeGrafter"/>
</dbReference>
<protein>
    <recommendedName>
        <fullName evidence="13">8-oxo-dGTP diphosphatase</fullName>
        <ecNumber evidence="12">3.6.1.55</ecNumber>
    </recommendedName>
    <alternativeName>
        <fullName evidence="16">7,8-dihydro-8-oxoguanine-triphosphatase</fullName>
    </alternativeName>
    <alternativeName>
        <fullName evidence="15">Mutator protein MutT</fullName>
    </alternativeName>
    <alternativeName>
        <fullName evidence="14">dGTP pyrophosphohydrolase</fullName>
    </alternativeName>
</protein>
<keyword evidence="6" id="KW-0227">DNA damage</keyword>
<feature type="binding site" evidence="18">
    <location>
        <position position="64"/>
    </location>
    <ligand>
        <name>Mg(2+)</name>
        <dbReference type="ChEBI" id="CHEBI:18420"/>
    </ligand>
</feature>
<dbReference type="CDD" id="cd03425">
    <property type="entry name" value="NUDIX_MutT_NudA_like"/>
    <property type="match status" value="1"/>
</dbReference>
<evidence type="ECO:0000256" key="19">
    <source>
        <dbReference type="RuleBase" id="RU003476"/>
    </source>
</evidence>
<evidence type="ECO:0000256" key="8">
    <source>
        <dbReference type="ARBA" id="ARBA00022842"/>
    </source>
</evidence>
<evidence type="ECO:0000256" key="10">
    <source>
        <dbReference type="ARBA" id="ARBA00035861"/>
    </source>
</evidence>
<keyword evidence="7 19" id="KW-0378">Hydrolase</keyword>
<dbReference type="PROSITE" id="PS51462">
    <property type="entry name" value="NUDIX"/>
    <property type="match status" value="1"/>
</dbReference>
<comment type="catalytic activity">
    <reaction evidence="11">
        <text>8-oxo-GTP + H2O = 8-oxo-GMP + diphosphate + H(+)</text>
        <dbReference type="Rhea" id="RHEA:67616"/>
        <dbReference type="ChEBI" id="CHEBI:15377"/>
        <dbReference type="ChEBI" id="CHEBI:15378"/>
        <dbReference type="ChEBI" id="CHEBI:33019"/>
        <dbReference type="ChEBI" id="CHEBI:143553"/>
        <dbReference type="ChEBI" id="CHEBI:145694"/>
    </reaction>
</comment>
<evidence type="ECO:0000256" key="14">
    <source>
        <dbReference type="ARBA" id="ARBA00041592"/>
    </source>
</evidence>
<proteinExistence type="inferred from homology"/>
<comment type="caution">
    <text evidence="21">The sequence shown here is derived from an EMBL/GenBank/DDBJ whole genome shotgun (WGS) entry which is preliminary data.</text>
</comment>
<evidence type="ECO:0000256" key="5">
    <source>
        <dbReference type="ARBA" id="ARBA00022723"/>
    </source>
</evidence>
<reference evidence="21 22" key="1">
    <citation type="submission" date="2014-02" db="EMBL/GenBank/DDBJ databases">
        <title>The small core and large imbalanced accessory genome model reveals a collaborative survival strategy of Sorangium cellulosum strains in nature.</title>
        <authorList>
            <person name="Han K."/>
            <person name="Peng R."/>
            <person name="Blom J."/>
            <person name="Li Y.-Z."/>
        </authorList>
    </citation>
    <scope>NUCLEOTIDE SEQUENCE [LARGE SCALE GENOMIC DNA]</scope>
    <source>
        <strain evidence="21 22">So0157-18</strain>
    </source>
</reference>
<evidence type="ECO:0000313" key="22">
    <source>
        <dbReference type="Proteomes" id="UP000075604"/>
    </source>
</evidence>
<dbReference type="PRINTS" id="PR00502">
    <property type="entry name" value="NUDIXFAMILY"/>
</dbReference>
<keyword evidence="9" id="KW-0234">DNA repair</keyword>
<comment type="cofactor">
    <cofactor evidence="1 18">
        <name>Mg(2+)</name>
        <dbReference type="ChEBI" id="CHEBI:18420"/>
    </cofactor>
</comment>
<feature type="binding site" evidence="18">
    <location>
        <position position="44"/>
    </location>
    <ligand>
        <name>Mg(2+)</name>
        <dbReference type="ChEBI" id="CHEBI:18420"/>
    </ligand>
</feature>
<dbReference type="GO" id="GO:0006260">
    <property type="term" value="P:DNA replication"/>
    <property type="evidence" value="ECO:0007669"/>
    <property type="project" value="UniProtKB-KW"/>
</dbReference>
<evidence type="ECO:0000256" key="13">
    <source>
        <dbReference type="ARBA" id="ARBA00040794"/>
    </source>
</evidence>
<gene>
    <name evidence="21" type="ORF">BE04_08420</name>
</gene>
<dbReference type="GO" id="GO:0035539">
    <property type="term" value="F:8-oxo-7,8-dihydrodeoxyguanosine triphosphate pyrophosphatase activity"/>
    <property type="evidence" value="ECO:0007669"/>
    <property type="project" value="UniProtKB-EC"/>
</dbReference>
<dbReference type="InterPro" id="IPR015797">
    <property type="entry name" value="NUDIX_hydrolase-like_dom_sf"/>
</dbReference>
<dbReference type="GO" id="GO:0046872">
    <property type="term" value="F:metal ion binding"/>
    <property type="evidence" value="ECO:0007669"/>
    <property type="project" value="UniProtKB-KW"/>
</dbReference>
<feature type="binding site" evidence="17">
    <location>
        <position position="35"/>
    </location>
    <ligand>
        <name>8-oxo-dGTP</name>
        <dbReference type="ChEBI" id="CHEBI:77896"/>
    </ligand>
</feature>
<evidence type="ECO:0000313" key="21">
    <source>
        <dbReference type="EMBL" id="KYF50693.1"/>
    </source>
</evidence>
<dbReference type="GO" id="GO:0008413">
    <property type="term" value="F:8-oxo-7,8-dihydroguanosine triphosphate pyrophosphatase activity"/>
    <property type="evidence" value="ECO:0007669"/>
    <property type="project" value="InterPro"/>
</dbReference>
<dbReference type="AlphaFoldDB" id="A0A150P4R7"/>
<keyword evidence="5 18" id="KW-0479">Metal-binding</keyword>
<comment type="similarity">
    <text evidence="2 19">Belongs to the Nudix hydrolase family.</text>
</comment>
<keyword evidence="8 18" id="KW-0460">Magnesium</keyword>
<dbReference type="NCBIfam" id="TIGR00586">
    <property type="entry name" value="mutt"/>
    <property type="match status" value="1"/>
</dbReference>
<evidence type="ECO:0000256" key="12">
    <source>
        <dbReference type="ARBA" id="ARBA00038905"/>
    </source>
</evidence>
<evidence type="ECO:0000256" key="4">
    <source>
        <dbReference type="ARBA" id="ARBA00022705"/>
    </source>
</evidence>
<accession>A0A150P4R7</accession>
<organism evidence="21 22">
    <name type="scientific">Sorangium cellulosum</name>
    <name type="common">Polyangium cellulosum</name>
    <dbReference type="NCBI Taxonomy" id="56"/>
    <lineage>
        <taxon>Bacteria</taxon>
        <taxon>Pseudomonadati</taxon>
        <taxon>Myxococcota</taxon>
        <taxon>Polyangia</taxon>
        <taxon>Polyangiales</taxon>
        <taxon>Polyangiaceae</taxon>
        <taxon>Sorangium</taxon>
    </lineage>
</organism>
<comment type="catalytic activity">
    <reaction evidence="10">
        <text>8-oxo-dGTP + H2O = 8-oxo-dGMP + diphosphate + H(+)</text>
        <dbReference type="Rhea" id="RHEA:31575"/>
        <dbReference type="ChEBI" id="CHEBI:15377"/>
        <dbReference type="ChEBI" id="CHEBI:15378"/>
        <dbReference type="ChEBI" id="CHEBI:33019"/>
        <dbReference type="ChEBI" id="CHEBI:63224"/>
        <dbReference type="ChEBI" id="CHEBI:77896"/>
        <dbReference type="EC" id="3.6.1.55"/>
    </reaction>
</comment>
<evidence type="ECO:0000256" key="11">
    <source>
        <dbReference type="ARBA" id="ARBA00036904"/>
    </source>
</evidence>
<dbReference type="Pfam" id="PF00293">
    <property type="entry name" value="NUDIX"/>
    <property type="match status" value="1"/>
</dbReference>
<dbReference type="PANTHER" id="PTHR47707:SF1">
    <property type="entry name" value="NUDIX HYDROLASE FAMILY PROTEIN"/>
    <property type="match status" value="1"/>
</dbReference>